<dbReference type="GO" id="GO:0003677">
    <property type="term" value="F:DNA binding"/>
    <property type="evidence" value="ECO:0007669"/>
    <property type="project" value="InterPro"/>
</dbReference>
<gene>
    <name evidence="2" type="ORF">GN244_ATG03762</name>
    <name evidence="3" type="ORF">GN958_ATG00042</name>
</gene>
<dbReference type="Pfam" id="PF01498">
    <property type="entry name" value="HTH_Tnp_Tc3_2"/>
    <property type="match status" value="1"/>
</dbReference>
<keyword evidence="4" id="KW-1185">Reference proteome</keyword>
<dbReference type="Proteomes" id="UP000704712">
    <property type="component" value="Unassembled WGS sequence"/>
</dbReference>
<dbReference type="Gene3D" id="3.30.420.10">
    <property type="entry name" value="Ribonuclease H-like superfamily/Ribonuclease H"/>
    <property type="match status" value="1"/>
</dbReference>
<dbReference type="InterPro" id="IPR002492">
    <property type="entry name" value="Transposase_Tc1-like"/>
</dbReference>
<evidence type="ECO:0000313" key="2">
    <source>
        <dbReference type="EMBL" id="KAF4043889.1"/>
    </source>
</evidence>
<sequence length="145" mass="16553">MTDVRQDRRIVREVGIEIGKPISRSTIRERIRETGLHGRSARKKPFLSAMQRLAYAKNFLCGNGVGPLHIGEESVNESRPNPIENIWAILKWELNKTPATSLEDLKQKLPKIWYQAHADVGKRAVRSMPKRLDAVKQAKGCHTKY</sequence>
<dbReference type="AlphaFoldDB" id="A0A833TIB4"/>
<evidence type="ECO:0000313" key="3">
    <source>
        <dbReference type="EMBL" id="KAF4150778.1"/>
    </source>
</evidence>
<accession>A0A833TIB4</accession>
<dbReference type="Proteomes" id="UP000602510">
    <property type="component" value="Unassembled WGS sequence"/>
</dbReference>
<dbReference type="EMBL" id="JAACNO010000009">
    <property type="protein sequence ID" value="KAF4150778.1"/>
    <property type="molecule type" value="Genomic_DNA"/>
</dbReference>
<proteinExistence type="predicted"/>
<dbReference type="InterPro" id="IPR036397">
    <property type="entry name" value="RNaseH_sf"/>
</dbReference>
<dbReference type="EMBL" id="WSZM01000079">
    <property type="protein sequence ID" value="KAF4043889.1"/>
    <property type="molecule type" value="Genomic_DNA"/>
</dbReference>
<protein>
    <submittedName>
        <fullName evidence="2">Transposase</fullName>
    </submittedName>
</protein>
<dbReference type="GO" id="GO:0006313">
    <property type="term" value="P:DNA transposition"/>
    <property type="evidence" value="ECO:0007669"/>
    <property type="project" value="InterPro"/>
</dbReference>
<evidence type="ECO:0000313" key="4">
    <source>
        <dbReference type="Proteomes" id="UP000602510"/>
    </source>
</evidence>
<feature type="domain" description="Transposase Tc1-like" evidence="1">
    <location>
        <begin position="8"/>
        <end position="58"/>
    </location>
</feature>
<comment type="caution">
    <text evidence="2">The sequence shown here is derived from an EMBL/GenBank/DDBJ whole genome shotgun (WGS) entry which is preliminary data.</text>
</comment>
<dbReference type="GO" id="GO:0015074">
    <property type="term" value="P:DNA integration"/>
    <property type="evidence" value="ECO:0007669"/>
    <property type="project" value="InterPro"/>
</dbReference>
<name>A0A833TIB4_PHYIN</name>
<reference evidence="2" key="1">
    <citation type="submission" date="2020-04" db="EMBL/GenBank/DDBJ databases">
        <title>Hybrid Assembly of Korean Phytophthora infestans isolates.</title>
        <authorList>
            <person name="Prokchorchik M."/>
            <person name="Lee Y."/>
            <person name="Seo J."/>
            <person name="Cho J.-H."/>
            <person name="Park Y.-E."/>
            <person name="Jang D.-C."/>
            <person name="Im J.-S."/>
            <person name="Choi J.-G."/>
            <person name="Park H.-J."/>
            <person name="Lee G.-B."/>
            <person name="Lee Y.-G."/>
            <person name="Hong S.-Y."/>
            <person name="Cho K."/>
            <person name="Sohn K.H."/>
        </authorList>
    </citation>
    <scope>NUCLEOTIDE SEQUENCE</scope>
    <source>
        <strain evidence="2">KR_1_A1</strain>
        <strain evidence="3">KR_2_A2</strain>
    </source>
</reference>
<evidence type="ECO:0000259" key="1">
    <source>
        <dbReference type="Pfam" id="PF01498"/>
    </source>
</evidence>
<organism evidence="2 4">
    <name type="scientific">Phytophthora infestans</name>
    <name type="common">Potato late blight agent</name>
    <name type="synonym">Botrytis infestans</name>
    <dbReference type="NCBI Taxonomy" id="4787"/>
    <lineage>
        <taxon>Eukaryota</taxon>
        <taxon>Sar</taxon>
        <taxon>Stramenopiles</taxon>
        <taxon>Oomycota</taxon>
        <taxon>Peronosporomycetes</taxon>
        <taxon>Peronosporales</taxon>
        <taxon>Peronosporaceae</taxon>
        <taxon>Phytophthora</taxon>
    </lineage>
</organism>